<sequence length="205" mass="23125">MSREEFFSTWSDLHGNAKISGIVKVWLSISYLIVKPISRVRITPNILTMFGLFFGVILFLTANTSWASVLLILSLICDGIDGSLAILTKKSTKWGAILDSVVDRLTEIFWVLALYKIGADLKLLVLVLLTASLQEYVRARSAGLGVSEVGIVTFAERPVRASFVFIVFISLQFDFIIYNQIILFWLLLQLFSLFTLVRFTYSKLL</sequence>
<dbReference type="GO" id="GO:0008654">
    <property type="term" value="P:phospholipid biosynthetic process"/>
    <property type="evidence" value="ECO:0007669"/>
    <property type="project" value="InterPro"/>
</dbReference>
<reference evidence="3" key="1">
    <citation type="submission" date="2020-05" db="EMBL/GenBank/DDBJ databases">
        <authorList>
            <person name="Chiriac C."/>
            <person name="Salcher M."/>
            <person name="Ghai R."/>
            <person name="Kavagutti S V."/>
        </authorList>
    </citation>
    <scope>NUCLEOTIDE SEQUENCE</scope>
</reference>
<name>A0A6J7U2V3_9ZZZZ</name>
<evidence type="ECO:0000313" key="2">
    <source>
        <dbReference type="EMBL" id="CAB4684823.1"/>
    </source>
</evidence>
<dbReference type="EMBL" id="CAEZXQ010000004">
    <property type="protein sequence ID" value="CAB4684823.1"/>
    <property type="molecule type" value="Genomic_DNA"/>
</dbReference>
<feature type="transmembrane region" description="Helical" evidence="1">
    <location>
        <begin position="108"/>
        <end position="129"/>
    </location>
</feature>
<keyword evidence="1" id="KW-1133">Transmembrane helix</keyword>
<dbReference type="AlphaFoldDB" id="A0A6J7U2V3"/>
<keyword evidence="1" id="KW-0472">Membrane</keyword>
<feature type="transmembrane region" description="Helical" evidence="1">
    <location>
        <begin position="46"/>
        <end position="62"/>
    </location>
</feature>
<evidence type="ECO:0000256" key="1">
    <source>
        <dbReference type="SAM" id="Phobius"/>
    </source>
</evidence>
<gene>
    <name evidence="2" type="ORF">UFOPK2576_00080</name>
    <name evidence="3" type="ORF">UFOPK4358_00160</name>
</gene>
<evidence type="ECO:0000313" key="3">
    <source>
        <dbReference type="EMBL" id="CAB5059286.1"/>
    </source>
</evidence>
<feature type="transmembrane region" description="Helical" evidence="1">
    <location>
        <begin position="181"/>
        <end position="201"/>
    </location>
</feature>
<accession>A0A6J7U2V3</accession>
<dbReference type="EMBL" id="CAFBQQ010000009">
    <property type="protein sequence ID" value="CAB5059286.1"/>
    <property type="molecule type" value="Genomic_DNA"/>
</dbReference>
<keyword evidence="1" id="KW-0812">Transmembrane</keyword>
<feature type="transmembrane region" description="Helical" evidence="1">
    <location>
        <begin position="68"/>
        <end position="87"/>
    </location>
</feature>
<dbReference type="Gene3D" id="1.20.120.1760">
    <property type="match status" value="1"/>
</dbReference>
<dbReference type="InterPro" id="IPR000462">
    <property type="entry name" value="CDP-OH_P_trans"/>
</dbReference>
<proteinExistence type="predicted"/>
<dbReference type="Pfam" id="PF01066">
    <property type="entry name" value="CDP-OH_P_transf"/>
    <property type="match status" value="1"/>
</dbReference>
<dbReference type="InterPro" id="IPR043130">
    <property type="entry name" value="CDP-OH_PTrfase_TM_dom"/>
</dbReference>
<dbReference type="GO" id="GO:0016020">
    <property type="term" value="C:membrane"/>
    <property type="evidence" value="ECO:0007669"/>
    <property type="project" value="InterPro"/>
</dbReference>
<organism evidence="3">
    <name type="scientific">freshwater metagenome</name>
    <dbReference type="NCBI Taxonomy" id="449393"/>
    <lineage>
        <taxon>unclassified sequences</taxon>
        <taxon>metagenomes</taxon>
        <taxon>ecological metagenomes</taxon>
    </lineage>
</organism>
<protein>
    <submittedName>
        <fullName evidence="3">Unannotated protein</fullName>
    </submittedName>
</protein>
<dbReference type="GO" id="GO:0016780">
    <property type="term" value="F:phosphotransferase activity, for other substituted phosphate groups"/>
    <property type="evidence" value="ECO:0007669"/>
    <property type="project" value="InterPro"/>
</dbReference>